<feature type="transmembrane region" description="Helical" evidence="11">
    <location>
        <begin position="21"/>
        <end position="41"/>
    </location>
</feature>
<sequence length="178" mass="19386">MRLHVRQGGRIAARGFSLVEMLVVVLIIGLMTGVAVLSLSLGQSHPLRDNAERLAELVREAGENASMQGQNLALGFWRHGWRFYVLRGGGAWQPLTDDTLLRARTLPRGLSFALDLQGESVTLENHDKTKPQVFLLSSGEMQPFVVEISAPGHVAMRVRGNAIGEVRVQRAGDAEAAP</sequence>
<accession>A0A4S3KE30</accession>
<dbReference type="OrthoDB" id="5730913at2"/>
<evidence type="ECO:0000256" key="2">
    <source>
        <dbReference type="ARBA" id="ARBA00021549"/>
    </source>
</evidence>
<evidence type="ECO:0000256" key="10">
    <source>
        <dbReference type="ARBA" id="ARBA00030775"/>
    </source>
</evidence>
<dbReference type="InterPro" id="IPR012902">
    <property type="entry name" value="N_methyl_site"/>
</dbReference>
<keyword evidence="8 11" id="KW-0472">Membrane</keyword>
<keyword evidence="14" id="KW-1185">Reference proteome</keyword>
<dbReference type="InterPro" id="IPR049875">
    <property type="entry name" value="TypeII_GspH"/>
</dbReference>
<dbReference type="GO" id="GO:0005886">
    <property type="term" value="C:plasma membrane"/>
    <property type="evidence" value="ECO:0007669"/>
    <property type="project" value="UniProtKB-SubCell"/>
</dbReference>
<dbReference type="GO" id="GO:0015628">
    <property type="term" value="P:protein secretion by the type II secretion system"/>
    <property type="evidence" value="ECO:0007669"/>
    <property type="project" value="InterPro"/>
</dbReference>
<dbReference type="InterPro" id="IPR045584">
    <property type="entry name" value="Pilin-like"/>
</dbReference>
<dbReference type="GO" id="GO:0015627">
    <property type="term" value="C:type II protein secretion system complex"/>
    <property type="evidence" value="ECO:0007669"/>
    <property type="project" value="InterPro"/>
</dbReference>
<evidence type="ECO:0000256" key="8">
    <source>
        <dbReference type="ARBA" id="ARBA00023136"/>
    </source>
</evidence>
<dbReference type="PROSITE" id="PS00409">
    <property type="entry name" value="PROKAR_NTER_METHYL"/>
    <property type="match status" value="1"/>
</dbReference>
<dbReference type="SUPFAM" id="SSF54523">
    <property type="entry name" value="Pili subunits"/>
    <property type="match status" value="1"/>
</dbReference>
<keyword evidence="3" id="KW-1003">Cell membrane</keyword>
<proteinExistence type="inferred from homology"/>
<dbReference type="Gene3D" id="3.55.40.10">
    <property type="entry name" value="minor pseudopilin epsh domain"/>
    <property type="match status" value="1"/>
</dbReference>
<evidence type="ECO:0000313" key="14">
    <source>
        <dbReference type="Proteomes" id="UP000307749"/>
    </source>
</evidence>
<dbReference type="AlphaFoldDB" id="A0A4S3KE30"/>
<dbReference type="STRING" id="993689.GCA_002077135_02800"/>
<comment type="similarity">
    <text evidence="9">Belongs to the GSP H family.</text>
</comment>
<dbReference type="PRINTS" id="PR00885">
    <property type="entry name" value="BCTERIALGSPH"/>
</dbReference>
<evidence type="ECO:0000256" key="11">
    <source>
        <dbReference type="SAM" id="Phobius"/>
    </source>
</evidence>
<evidence type="ECO:0000256" key="9">
    <source>
        <dbReference type="ARBA" id="ARBA00025772"/>
    </source>
</evidence>
<dbReference type="NCBIfam" id="TIGR01708">
    <property type="entry name" value="typeII_sec_gspH"/>
    <property type="match status" value="1"/>
</dbReference>
<dbReference type="Pfam" id="PF07963">
    <property type="entry name" value="N_methyl"/>
    <property type="match status" value="1"/>
</dbReference>
<evidence type="ECO:0000256" key="4">
    <source>
        <dbReference type="ARBA" id="ARBA00022481"/>
    </source>
</evidence>
<keyword evidence="5" id="KW-0997">Cell inner membrane</keyword>
<comment type="caution">
    <text evidence="13">The sequence shown here is derived from an EMBL/GenBank/DDBJ whole genome shotgun (WGS) entry which is preliminary data.</text>
</comment>
<dbReference type="Proteomes" id="UP000307749">
    <property type="component" value="Unassembled WGS sequence"/>
</dbReference>
<comment type="subcellular location">
    <subcellularLocation>
        <location evidence="1">Cell inner membrane</location>
        <topology evidence="1">Single-pass membrane protein</topology>
    </subcellularLocation>
</comment>
<evidence type="ECO:0000259" key="12">
    <source>
        <dbReference type="Pfam" id="PF12019"/>
    </source>
</evidence>
<evidence type="ECO:0000313" key="13">
    <source>
        <dbReference type="EMBL" id="THD06174.1"/>
    </source>
</evidence>
<dbReference type="NCBIfam" id="TIGR02532">
    <property type="entry name" value="IV_pilin_GFxxxE"/>
    <property type="match status" value="1"/>
</dbReference>
<evidence type="ECO:0000256" key="5">
    <source>
        <dbReference type="ARBA" id="ARBA00022519"/>
    </source>
</evidence>
<keyword evidence="4" id="KW-0488">Methylation</keyword>
<dbReference type="InterPro" id="IPR002416">
    <property type="entry name" value="T2SS_protein-GspH"/>
</dbReference>
<dbReference type="RefSeq" id="WP_081128708.1">
    <property type="nucleotide sequence ID" value="NZ_LDOS01000002.1"/>
</dbReference>
<gene>
    <name evidence="13" type="ORF">B1806_16275</name>
</gene>
<evidence type="ECO:0000256" key="7">
    <source>
        <dbReference type="ARBA" id="ARBA00022989"/>
    </source>
</evidence>
<dbReference type="Pfam" id="PF12019">
    <property type="entry name" value="GspH"/>
    <property type="match status" value="1"/>
</dbReference>
<dbReference type="EMBL" id="MWQO01000098">
    <property type="protein sequence ID" value="THD06174.1"/>
    <property type="molecule type" value="Genomic_DNA"/>
</dbReference>
<name>A0A4S3KE30_9GAMM</name>
<evidence type="ECO:0000256" key="1">
    <source>
        <dbReference type="ARBA" id="ARBA00004377"/>
    </source>
</evidence>
<keyword evidence="6 11" id="KW-0812">Transmembrane</keyword>
<keyword evidence="7 11" id="KW-1133">Transmembrane helix</keyword>
<dbReference type="InterPro" id="IPR022346">
    <property type="entry name" value="T2SS_GspH"/>
</dbReference>
<protein>
    <recommendedName>
        <fullName evidence="2">Type II secretion system protein H</fullName>
    </recommendedName>
    <alternativeName>
        <fullName evidence="10">General secretion pathway protein H</fullName>
    </alternativeName>
</protein>
<evidence type="ECO:0000256" key="3">
    <source>
        <dbReference type="ARBA" id="ARBA00022475"/>
    </source>
</evidence>
<organism evidence="13 14">
    <name type="scientific">Metallibacterium scheffleri</name>
    <dbReference type="NCBI Taxonomy" id="993689"/>
    <lineage>
        <taxon>Bacteria</taxon>
        <taxon>Pseudomonadati</taxon>
        <taxon>Pseudomonadota</taxon>
        <taxon>Gammaproteobacteria</taxon>
        <taxon>Lysobacterales</taxon>
        <taxon>Rhodanobacteraceae</taxon>
        <taxon>Metallibacterium</taxon>
    </lineage>
</organism>
<reference evidence="13 14" key="1">
    <citation type="submission" date="2017-02" db="EMBL/GenBank/DDBJ databases">
        <title>Whole genome sequencing of Metallibacterium scheffleri DSM 24874 (T).</title>
        <authorList>
            <person name="Kumar S."/>
            <person name="Patil P."/>
            <person name="Patil P.B."/>
        </authorList>
    </citation>
    <scope>NUCLEOTIDE SEQUENCE [LARGE SCALE GENOMIC DNA]</scope>
    <source>
        <strain evidence="13 14">DSM 24874</strain>
    </source>
</reference>
<feature type="domain" description="General secretion pathway GspH" evidence="12">
    <location>
        <begin position="51"/>
        <end position="164"/>
    </location>
</feature>
<evidence type="ECO:0000256" key="6">
    <source>
        <dbReference type="ARBA" id="ARBA00022692"/>
    </source>
</evidence>